<gene>
    <name evidence="1" type="ORF">CEE37_12970</name>
</gene>
<reference evidence="1 2" key="1">
    <citation type="submission" date="2017-06" db="EMBL/GenBank/DDBJ databases">
        <title>Novel microbial phyla capable of carbon fixation and sulfur reduction in deep-sea sediments.</title>
        <authorList>
            <person name="Huang J."/>
            <person name="Baker B."/>
            <person name="Wang Y."/>
        </authorList>
    </citation>
    <scope>NUCLEOTIDE SEQUENCE [LARGE SCALE GENOMIC DNA]</scope>
    <source>
        <strain evidence="1">B3_LCP</strain>
    </source>
</reference>
<proteinExistence type="predicted"/>
<protein>
    <submittedName>
        <fullName evidence="1">Uncharacterized protein</fullName>
    </submittedName>
</protein>
<sequence>MSNYLMYEKEEGLAAYLQYLPTILNRRHNNCNCRDCDFDFLIIEGIKHVHHLFYSEIILLKHNKQTAAELMIRPIAEMTIDLMFIGLNINKYLPLYLAFDVNRHIFFYEEILAGRSNIELSRQEKEKLEADIANSKERLRKESLPFYSRSQWINITLPDQLSQLIKSEKYPFLFSSNYKNRIKLLHLLTHSSAFQLSRREGYNIQFYKSDEPIKLTIDWLMYLLEFVKIRFNKNSIETDIKKYHKMFYPEKYTISP</sequence>
<dbReference type="Proteomes" id="UP000319619">
    <property type="component" value="Unassembled WGS sequence"/>
</dbReference>
<evidence type="ECO:0000313" key="2">
    <source>
        <dbReference type="Proteomes" id="UP000319619"/>
    </source>
</evidence>
<dbReference type="InterPro" id="IPR043733">
    <property type="entry name" value="DUF5677"/>
</dbReference>
<comment type="caution">
    <text evidence="1">The sequence shown here is derived from an EMBL/GenBank/DDBJ whole genome shotgun (WGS) entry which is preliminary data.</text>
</comment>
<accession>A0A532UU10</accession>
<dbReference type="Pfam" id="PF18928">
    <property type="entry name" value="DUF5677"/>
    <property type="match status" value="1"/>
</dbReference>
<dbReference type="AlphaFoldDB" id="A0A532UU10"/>
<organism evidence="1 2">
    <name type="scientific">candidate division LCP-89 bacterium B3_LCP</name>
    <dbReference type="NCBI Taxonomy" id="2012998"/>
    <lineage>
        <taxon>Bacteria</taxon>
        <taxon>Pseudomonadati</taxon>
        <taxon>Bacteria division LCP-89</taxon>
    </lineage>
</organism>
<dbReference type="EMBL" id="NJBN01000010">
    <property type="protein sequence ID" value="TKJ38424.1"/>
    <property type="molecule type" value="Genomic_DNA"/>
</dbReference>
<name>A0A532UU10_UNCL8</name>
<evidence type="ECO:0000313" key="1">
    <source>
        <dbReference type="EMBL" id="TKJ38424.1"/>
    </source>
</evidence>